<evidence type="ECO:0000256" key="8">
    <source>
        <dbReference type="ARBA" id="ARBA00023136"/>
    </source>
</evidence>
<keyword evidence="4" id="KW-0808">Transferase</keyword>
<dbReference type="PANTHER" id="PTHR13036">
    <property type="entry name" value="BETA1,4 MANNOSYLTRANSFERASE"/>
    <property type="match status" value="1"/>
</dbReference>
<dbReference type="InterPro" id="IPR026051">
    <property type="entry name" value="ALG1-like"/>
</dbReference>
<keyword evidence="3" id="KW-0328">Glycosyltransferase</keyword>
<comment type="caution">
    <text evidence="11">The sequence shown here is derived from an EMBL/GenBank/DDBJ whole genome shotgun (WGS) entry which is preliminary data.</text>
</comment>
<dbReference type="InterPro" id="IPR043128">
    <property type="entry name" value="Rev_trsase/Diguanyl_cyclase"/>
</dbReference>
<evidence type="ECO:0000256" key="9">
    <source>
        <dbReference type="SAM" id="Phobius"/>
    </source>
</evidence>
<protein>
    <recommendedName>
        <fullName evidence="10">Reverse transcriptase/retrotransposon-derived protein RNase H-like domain-containing protein</fullName>
    </recommendedName>
</protein>
<accession>A0ABN9MC41</accession>
<keyword evidence="12" id="KW-1185">Reference proteome</keyword>
<evidence type="ECO:0000256" key="4">
    <source>
        <dbReference type="ARBA" id="ARBA00022679"/>
    </source>
</evidence>
<dbReference type="Pfam" id="PF17919">
    <property type="entry name" value="RT_RNaseH_2"/>
    <property type="match status" value="1"/>
</dbReference>
<evidence type="ECO:0000256" key="5">
    <source>
        <dbReference type="ARBA" id="ARBA00022692"/>
    </source>
</evidence>
<evidence type="ECO:0000259" key="10">
    <source>
        <dbReference type="Pfam" id="PF17919"/>
    </source>
</evidence>
<dbReference type="Gene3D" id="3.30.70.270">
    <property type="match status" value="1"/>
</dbReference>
<dbReference type="Proteomes" id="UP001176940">
    <property type="component" value="Unassembled WGS sequence"/>
</dbReference>
<evidence type="ECO:0000256" key="1">
    <source>
        <dbReference type="ARBA" id="ARBA00004389"/>
    </source>
</evidence>
<evidence type="ECO:0000256" key="3">
    <source>
        <dbReference type="ARBA" id="ARBA00022676"/>
    </source>
</evidence>
<keyword evidence="5 9" id="KW-0812">Transmembrane</keyword>
<dbReference type="SUPFAM" id="SSF53756">
    <property type="entry name" value="UDP-Glycosyltransferase/glycogen phosphorylase"/>
    <property type="match status" value="1"/>
</dbReference>
<proteinExistence type="predicted"/>
<feature type="transmembrane region" description="Helical" evidence="9">
    <location>
        <begin position="176"/>
        <end position="195"/>
    </location>
</feature>
<evidence type="ECO:0000313" key="12">
    <source>
        <dbReference type="Proteomes" id="UP001176940"/>
    </source>
</evidence>
<evidence type="ECO:0000256" key="7">
    <source>
        <dbReference type="ARBA" id="ARBA00022989"/>
    </source>
</evidence>
<gene>
    <name evidence="11" type="ORF">RIMI_LOCUS18112035</name>
</gene>
<dbReference type="InterPro" id="IPR041577">
    <property type="entry name" value="RT_RNaseH_2"/>
</dbReference>
<evidence type="ECO:0000313" key="11">
    <source>
        <dbReference type="EMBL" id="CAJ0962166.1"/>
    </source>
</evidence>
<evidence type="ECO:0000256" key="2">
    <source>
        <dbReference type="ARBA" id="ARBA00004922"/>
    </source>
</evidence>
<feature type="domain" description="Reverse transcriptase/retrotransposon-derived protein RNase H-like" evidence="10">
    <location>
        <begin position="58"/>
        <end position="146"/>
    </location>
</feature>
<reference evidence="11" key="1">
    <citation type="submission" date="2023-07" db="EMBL/GenBank/DDBJ databases">
        <authorList>
            <person name="Stuckert A."/>
        </authorList>
    </citation>
    <scope>NUCLEOTIDE SEQUENCE</scope>
</reference>
<name>A0ABN9MC41_9NEOB</name>
<dbReference type="EMBL" id="CAUEEQ010054527">
    <property type="protein sequence ID" value="CAJ0962166.1"/>
    <property type="molecule type" value="Genomic_DNA"/>
</dbReference>
<organism evidence="11 12">
    <name type="scientific">Ranitomeya imitator</name>
    <name type="common">mimic poison frog</name>
    <dbReference type="NCBI Taxonomy" id="111125"/>
    <lineage>
        <taxon>Eukaryota</taxon>
        <taxon>Metazoa</taxon>
        <taxon>Chordata</taxon>
        <taxon>Craniata</taxon>
        <taxon>Vertebrata</taxon>
        <taxon>Euteleostomi</taxon>
        <taxon>Amphibia</taxon>
        <taxon>Batrachia</taxon>
        <taxon>Anura</taxon>
        <taxon>Neobatrachia</taxon>
        <taxon>Hyloidea</taxon>
        <taxon>Dendrobatidae</taxon>
        <taxon>Dendrobatinae</taxon>
        <taxon>Ranitomeya</taxon>
    </lineage>
</organism>
<comment type="subcellular location">
    <subcellularLocation>
        <location evidence="1">Endoplasmic reticulum membrane</location>
        <topology evidence="1">Single-pass membrane protein</topology>
    </subcellularLocation>
</comment>
<comment type="pathway">
    <text evidence="2">Protein modification; protein glycosylation.</text>
</comment>
<sequence length="507" mass="56772">MDPVKVQAIYDWTQPTSLKSLQKFLGFANFYRRFIANFSSIAKPLTDLTKKGADVVNWSSAAVEAFQELKRRFSSAPVLCQPDVSLPFQVEVDASEIGAGAVLSQRSSDCSVMKPCAFFSRKFSPAERNYDVGNRELLAMKLRLRKRADTDAARVANQQEGVWLCRLAVVRAVQRMAGLSAALVAGCTVAAALLLSAVTLVGALLCVAVLFPASPSHVCVLVLGDLGRSPRMTYHALSLVRNGFTVTLAGFRETEPHRDVLNNPKIKIHQLTDFKVLRVGPRLLRYVLKVTVQAVQLFWELLKMDAPYFILLQNPPGLPAIAVTWLFCLLRRCHLIIDWHNYGYSIMSLTSGPRHPVVRVAKWFVYVYEKLFGRLSSYNFCVTNAMKEDLLQNWRIKAITLHDKPAAIFKETAVELQHLLFMKLAVDYAPFRARLQSNDAHIERSAFTEKNLTSGTVRSREGRPALLISSTSWTEDEDFSVLLSALQGPYVMFCMISTFPSDPGCDR</sequence>
<keyword evidence="6" id="KW-0256">Endoplasmic reticulum</keyword>
<dbReference type="InterPro" id="IPR043502">
    <property type="entry name" value="DNA/RNA_pol_sf"/>
</dbReference>
<keyword evidence="7 9" id="KW-1133">Transmembrane helix</keyword>
<keyword evidence="8 9" id="KW-0472">Membrane</keyword>
<dbReference type="SUPFAM" id="SSF56672">
    <property type="entry name" value="DNA/RNA polymerases"/>
    <property type="match status" value="1"/>
</dbReference>
<evidence type="ECO:0000256" key="6">
    <source>
        <dbReference type="ARBA" id="ARBA00022824"/>
    </source>
</evidence>
<dbReference type="PANTHER" id="PTHR13036:SF0">
    <property type="entry name" value="CHITOBIOSYLDIPHOSPHODOLICHOL BETA-MANNOSYLTRANSFERASE"/>
    <property type="match status" value="1"/>
</dbReference>